<dbReference type="GO" id="GO:0003779">
    <property type="term" value="F:actin binding"/>
    <property type="evidence" value="ECO:0007669"/>
    <property type="project" value="TreeGrafter"/>
</dbReference>
<reference evidence="2" key="4">
    <citation type="submission" date="2025-08" db="UniProtKB">
        <authorList>
            <consortium name="RefSeq"/>
        </authorList>
    </citation>
    <scope>IDENTIFICATION</scope>
    <source>
        <strain evidence="2">CBS432</strain>
    </source>
</reference>
<dbReference type="PANTHER" id="PTHR12751">
    <property type="entry name" value="PHOSPHATASE AND ACTIN REGULATOR PHACTR"/>
    <property type="match status" value="1"/>
</dbReference>
<feature type="region of interest" description="Disordered" evidence="1">
    <location>
        <begin position="106"/>
        <end position="138"/>
    </location>
</feature>
<feature type="compositionally biased region" description="Basic and acidic residues" evidence="1">
    <location>
        <begin position="405"/>
        <end position="425"/>
    </location>
</feature>
<sequence length="897" mass="100231">MSDSVSDSKSSELLNSTFYSSTSINTLDHAKTFRNSLILKEISDQSLNSSIKPCESILDGDADSSVLRRSFGDSTARDSEVQTVNMTTSPSLSALADILNERSKYADQKTRNAQNIEPSIIEEEEEEEEQDKSINYSEGLTGSRLGVREEANENLAMASPNLIDIDGSNSIQVASSSLLSFDEPDFLSTPRITPNPQGPRGKVDTQPTILEQEISLPVKLEDEAIVHSGTKDTTNSIPPLKESSKPSPPPNKLHHPKVRSNKVEARKYTDSSAQRTTSAGSVLEDTSVHKKKKSIFSFLKRKEPKAAISNNSILNEKNKMSSSSTFSTNIQTSLKTPEKLKKKSHSSSSIFNSFLKGKIDTSDSPRKEPIRQKKRTPKSKGKKQDIEPRIDTASVSSAESPLLRRNYDDTAVKTDHITKSVDQRKPTPLNMDLILGGDEHKINSSLQEQIRKDDDTKNDPQLPTKDNFLSLDYEAPSPAFSKHDTGEVLFPKFLDSHEVDSIVSLERTRSTKSNKRSSMNSQRRSLTDTLSIKAHSEGMFITEASSVVLSTPDLTKSPASSILKNGRFEYSDNFSREYSYEGTTNEEQNDFLNISNDNGPSKKDDIFLDSIEQKFDQLVMASDEEKTEVERDVPKSRKESLKKDSESQSIYADDDNELISDIMEFASFINFGDDDLNLDLDLGNTTTPYAAETVELVNRDDTNISGAFNTRNNKEPGYTGKDSQSYPAAEQVTTYEDEHQGQFLTCEQDGSGMNDNDFENEDFNKRTELPTEVTPRNNAYLPEFEPNRPVSMSFKGLKAPRMNTSFIDSMTPDSPVKSDMTSLGDVDVNGKNEQGVRFSSQIILYDTYGEFEYDRHPEISTCNQLTPQLAQMIKLELNELKSAMEVHDDSRCYTHFY</sequence>
<feature type="compositionally biased region" description="Low complexity" evidence="1">
    <location>
        <begin position="346"/>
        <end position="356"/>
    </location>
</feature>
<dbReference type="PANTHER" id="PTHR12751:SF18">
    <property type="entry name" value="PHOSPHATASE AND ACTIN REGULATOR 1"/>
    <property type="match status" value="1"/>
</dbReference>
<dbReference type="GO" id="GO:0030036">
    <property type="term" value="P:actin cytoskeleton organization"/>
    <property type="evidence" value="ECO:0007669"/>
    <property type="project" value="TreeGrafter"/>
</dbReference>
<dbReference type="RefSeq" id="XP_033768725.1">
    <property type="nucleotide sequence ID" value="XM_033912834.1"/>
</dbReference>
<reference evidence="2" key="1">
    <citation type="journal article" date="2017" name="Nat. Genet.">
        <title>Contrasting evolutionary genome dynamics between domesticated and wild yeasts.</title>
        <authorList>
            <person name="Yue J.X."/>
            <person name="Li J."/>
            <person name="Aigrain L."/>
            <person name="Hallin J."/>
            <person name="Persson K."/>
            <person name="Oliver K."/>
            <person name="Bergstrom A."/>
            <person name="Coupland P."/>
            <person name="Warringer J."/>
            <person name="Lagomarsino M.C."/>
            <person name="Fischer G."/>
            <person name="Durbin R."/>
            <person name="Liti G."/>
        </authorList>
    </citation>
    <scope>NUCLEOTIDE SEQUENCE</scope>
    <source>
        <strain evidence="2">CBS432</strain>
    </source>
</reference>
<feature type="compositionally biased region" description="Polar residues" evidence="1">
    <location>
        <begin position="319"/>
        <end position="335"/>
    </location>
</feature>
<accession>A0A8B8UY84</accession>
<proteinExistence type="predicted"/>
<feature type="region of interest" description="Disordered" evidence="1">
    <location>
        <begin position="228"/>
        <end position="286"/>
    </location>
</feature>
<reference evidence="2" key="2">
    <citation type="submission" date="2020-01" db="EMBL/GenBank/DDBJ databases">
        <title>Population-level Yeast Reference Genomes.</title>
        <authorList>
            <person name="Yue J.-X."/>
        </authorList>
    </citation>
    <scope>NUCLEOTIDE SEQUENCE</scope>
    <source>
        <strain evidence="2">CBS432</strain>
    </source>
</reference>
<evidence type="ECO:0000256" key="1">
    <source>
        <dbReference type="SAM" id="MobiDB-lite"/>
    </source>
</evidence>
<name>A0A8B8UY84_SACPA</name>
<feature type="compositionally biased region" description="Polar residues" evidence="1">
    <location>
        <begin position="270"/>
        <end position="280"/>
    </location>
</feature>
<dbReference type="OrthoDB" id="5563016at2759"/>
<protein>
    <submittedName>
        <fullName evidence="2">Bni4p</fullName>
    </submittedName>
</protein>
<dbReference type="GeneID" id="54633136"/>
<feature type="region of interest" description="Disordered" evidence="1">
    <location>
        <begin position="505"/>
        <end position="526"/>
    </location>
</feature>
<dbReference type="AlphaFoldDB" id="A0A8B8UY84"/>
<feature type="compositionally biased region" description="Acidic residues" evidence="1">
    <location>
        <begin position="120"/>
        <end position="130"/>
    </location>
</feature>
<feature type="compositionally biased region" description="Basic and acidic residues" evidence="1">
    <location>
        <begin position="357"/>
        <end position="371"/>
    </location>
</feature>
<feature type="region of interest" description="Disordered" evidence="1">
    <location>
        <begin position="319"/>
        <end position="436"/>
    </location>
</feature>
<feature type="region of interest" description="Disordered" evidence="1">
    <location>
        <begin position="705"/>
        <end position="726"/>
    </location>
</feature>
<feature type="compositionally biased region" description="Basic residues" evidence="1">
    <location>
        <begin position="372"/>
        <end position="381"/>
    </location>
</feature>
<organism evidence="2">
    <name type="scientific">Saccharomyces paradoxus</name>
    <name type="common">Yeast</name>
    <name type="synonym">Saccharomyces douglasii</name>
    <dbReference type="NCBI Taxonomy" id="27291"/>
    <lineage>
        <taxon>Eukaryota</taxon>
        <taxon>Fungi</taxon>
        <taxon>Dikarya</taxon>
        <taxon>Ascomycota</taxon>
        <taxon>Saccharomycotina</taxon>
        <taxon>Saccharomycetes</taxon>
        <taxon>Saccharomycetales</taxon>
        <taxon>Saccharomycetaceae</taxon>
        <taxon>Saccharomyces</taxon>
    </lineage>
</organism>
<evidence type="ECO:0000313" key="2">
    <source>
        <dbReference type="RefSeq" id="XP_033768725.1"/>
    </source>
</evidence>
<reference evidence="2" key="3">
    <citation type="submission" date="2025-07" db="EMBL/GenBank/DDBJ databases">
        <authorList>
            <consortium name="NCBI Genome Project"/>
        </authorList>
    </citation>
    <scope>NUCLEOTIDE SEQUENCE</scope>
    <source>
        <strain evidence="2">CBS432</strain>
    </source>
</reference>
<dbReference type="KEGG" id="spao:SPAR_N00940"/>
<dbReference type="VEuPathDB" id="FungiDB:SPAR_N00940"/>
<feature type="compositionally biased region" description="Basic and acidic residues" evidence="1">
    <location>
        <begin position="628"/>
        <end position="646"/>
    </location>
</feature>
<feature type="region of interest" description="Disordered" evidence="1">
    <location>
        <begin position="622"/>
        <end position="649"/>
    </location>
</feature>
<gene>
    <name evidence="2" type="primary">BNI4</name>
    <name evidence="2" type="ORF">SPAR_N00940</name>
</gene>